<protein>
    <recommendedName>
        <fullName evidence="2">Pyrrolo-quinoline quinone repeat domain-containing protein</fullName>
    </recommendedName>
</protein>
<dbReference type="Gene3D" id="2.130.10.10">
    <property type="entry name" value="YVTN repeat-like/Quinoprotein amine dehydrogenase"/>
    <property type="match status" value="1"/>
</dbReference>
<proteinExistence type="predicted"/>
<sequence length="436" mass="46918">MTVIDLGELAEPTDPPPPRRRRPAGNRGLPAALVALATLLTLAGAAPPPARVHAAVPAGLGSDVFLAEGQIFAVTPLPGVTDGRQELTGYRWPERATVRPQRLTPLWRVPVPTGRQIVAVQPVSADAVLVATLDRFTTTGSADTHTLLLDPHTGQELWRAPGIATIDGSGRALVRTWPVDEPLVLRAVELASDRELWSRSMPAAWVDYHERDGMVDAIVVSTVVGDIEVLDPESGKARHRLPAPDDLVGYQQASIVGDLLLVVRNSRTVTAYDLDGLTRRWQSVVPLADYVTHCGALLCARGNRGGGQLLDPETGVVRWSSPEDVDVMLAGDARLLGVDRGTGDAGKVVAIDPETGQASTDYGTWHLVSHDGYDRHLFGVQQRPDVGLLLARLDPAQARPRISDVLFGATGNCQHRYGLIACRRQDGDIGVWRLPD</sequence>
<name>A0ABQ4JHE4_9ACTN</name>
<evidence type="ECO:0000259" key="2">
    <source>
        <dbReference type="Pfam" id="PF13360"/>
    </source>
</evidence>
<dbReference type="Pfam" id="PF13360">
    <property type="entry name" value="PQQ_2"/>
    <property type="match status" value="1"/>
</dbReference>
<accession>A0ABQ4JHE4</accession>
<dbReference type="InterPro" id="IPR002372">
    <property type="entry name" value="PQQ_rpt_dom"/>
</dbReference>
<evidence type="ECO:0000313" key="3">
    <source>
        <dbReference type="EMBL" id="GIJ28927.1"/>
    </source>
</evidence>
<feature type="region of interest" description="Disordered" evidence="1">
    <location>
        <begin position="1"/>
        <end position="26"/>
    </location>
</feature>
<keyword evidence="4" id="KW-1185">Reference proteome</keyword>
<reference evidence="3 4" key="1">
    <citation type="submission" date="2021-01" db="EMBL/GenBank/DDBJ databases">
        <title>Whole genome shotgun sequence of Verrucosispora qiuiae NBRC 106684.</title>
        <authorList>
            <person name="Komaki H."/>
            <person name="Tamura T."/>
        </authorList>
    </citation>
    <scope>NUCLEOTIDE SEQUENCE [LARGE SCALE GENOMIC DNA]</scope>
    <source>
        <strain evidence="3 4">NBRC 106684</strain>
    </source>
</reference>
<dbReference type="Proteomes" id="UP000653076">
    <property type="component" value="Unassembled WGS sequence"/>
</dbReference>
<evidence type="ECO:0000313" key="4">
    <source>
        <dbReference type="Proteomes" id="UP000653076"/>
    </source>
</evidence>
<gene>
    <name evidence="3" type="ORF">Vqi01_40890</name>
</gene>
<evidence type="ECO:0000256" key="1">
    <source>
        <dbReference type="SAM" id="MobiDB-lite"/>
    </source>
</evidence>
<dbReference type="SUPFAM" id="SSF50998">
    <property type="entry name" value="Quinoprotein alcohol dehydrogenase-like"/>
    <property type="match status" value="1"/>
</dbReference>
<dbReference type="EMBL" id="BOPC01000058">
    <property type="protein sequence ID" value="GIJ28927.1"/>
    <property type="molecule type" value="Genomic_DNA"/>
</dbReference>
<dbReference type="InterPro" id="IPR015943">
    <property type="entry name" value="WD40/YVTN_repeat-like_dom_sf"/>
</dbReference>
<feature type="domain" description="Pyrrolo-quinoline quinone repeat" evidence="2">
    <location>
        <begin position="185"/>
        <end position="321"/>
    </location>
</feature>
<organism evidence="3 4">
    <name type="scientific">Micromonospora qiuiae</name>
    <dbReference type="NCBI Taxonomy" id="502268"/>
    <lineage>
        <taxon>Bacteria</taxon>
        <taxon>Bacillati</taxon>
        <taxon>Actinomycetota</taxon>
        <taxon>Actinomycetes</taxon>
        <taxon>Micromonosporales</taxon>
        <taxon>Micromonosporaceae</taxon>
        <taxon>Micromonospora</taxon>
    </lineage>
</organism>
<dbReference type="InterPro" id="IPR011047">
    <property type="entry name" value="Quinoprotein_ADH-like_sf"/>
</dbReference>
<comment type="caution">
    <text evidence="3">The sequence shown here is derived from an EMBL/GenBank/DDBJ whole genome shotgun (WGS) entry which is preliminary data.</text>
</comment>
<dbReference type="RefSeq" id="WP_204036422.1">
    <property type="nucleotide sequence ID" value="NZ_BOPC01000058.1"/>
</dbReference>